<dbReference type="AlphaFoldDB" id="A0A8D9RYJ1"/>
<keyword evidence="5" id="KW-0233">DNA recombination</keyword>
<dbReference type="EMBL" id="ACHG01000124">
    <property type="protein sequence ID" value="EEI65542.1"/>
    <property type="molecule type" value="Genomic_DNA"/>
</dbReference>
<dbReference type="Pfam" id="PF01385">
    <property type="entry name" value="OrfB_IS605"/>
    <property type="match status" value="1"/>
</dbReference>
<dbReference type="PANTHER" id="PTHR30405">
    <property type="entry name" value="TRANSPOSASE"/>
    <property type="match status" value="1"/>
</dbReference>
<evidence type="ECO:0000313" key="9">
    <source>
        <dbReference type="Proteomes" id="UP000003419"/>
    </source>
</evidence>
<feature type="domain" description="Probable transposase IS891/IS1136/IS1341" evidence="6">
    <location>
        <begin position="30"/>
        <end position="87"/>
    </location>
</feature>
<dbReference type="InterPro" id="IPR001959">
    <property type="entry name" value="Transposase"/>
</dbReference>
<evidence type="ECO:0000259" key="6">
    <source>
        <dbReference type="Pfam" id="PF01385"/>
    </source>
</evidence>
<gene>
    <name evidence="8" type="ORF">HMPREF0534_1135</name>
</gene>
<accession>A0A8D9RYJ1</accession>
<proteinExistence type="inferred from homology"/>
<comment type="caution">
    <text evidence="8">The sequence shown here is derived from an EMBL/GenBank/DDBJ whole genome shotgun (WGS) entry which is preliminary data.</text>
</comment>
<reference evidence="8 9" key="1">
    <citation type="submission" date="2009-01" db="EMBL/GenBank/DDBJ databases">
        <authorList>
            <person name="Qin X."/>
            <person name="Bachman B."/>
            <person name="Battles P."/>
            <person name="Bell A."/>
            <person name="Bess C."/>
            <person name="Bickham C."/>
            <person name="Chaboub L."/>
            <person name="Chen D."/>
            <person name="Coyle M."/>
            <person name="Deiros D.R."/>
            <person name="Dinh H."/>
            <person name="Forbes L."/>
            <person name="Fowler G."/>
            <person name="Francisco L."/>
            <person name="Fu Q."/>
            <person name="Gubbala S."/>
            <person name="Hale W."/>
            <person name="Han Y."/>
            <person name="Hemphill L."/>
            <person name="Highlander S.K."/>
            <person name="Hirani K."/>
            <person name="Hogues M."/>
            <person name="Jackson L."/>
            <person name="Jakkamsetti A."/>
            <person name="Javaid M."/>
            <person name="Jiang H."/>
            <person name="Korchina V."/>
            <person name="Kovar C."/>
            <person name="Lara F."/>
            <person name="Lee S."/>
            <person name="Mata R."/>
            <person name="Mathew T."/>
            <person name="Moen C."/>
            <person name="Morales K."/>
            <person name="Munidasa M."/>
            <person name="Nazareth L."/>
            <person name="Ngo R."/>
            <person name="Nguyen L."/>
            <person name="Okwuonu G."/>
            <person name="Ongeri F."/>
            <person name="Patil S."/>
            <person name="Petrosino J."/>
            <person name="Pham C."/>
            <person name="Pham P."/>
            <person name="Pu L.-L."/>
            <person name="Puazo M."/>
            <person name="Raj R."/>
            <person name="Reid J."/>
            <person name="Rouhana J."/>
            <person name="Saada N."/>
            <person name="Shang Y."/>
            <person name="Simmons D."/>
            <person name="Thornton R."/>
            <person name="Warren J."/>
            <person name="Weissenberger G."/>
            <person name="Zhang J."/>
            <person name="Zhang L."/>
            <person name="Zhou C."/>
            <person name="Zhu D."/>
            <person name="Muzny D."/>
            <person name="Worley K."/>
            <person name="Gibbs R."/>
        </authorList>
    </citation>
    <scope>NUCLEOTIDE SEQUENCE [LARGE SCALE GENOMIC DNA]</scope>
    <source>
        <strain evidence="8 9">CF48-3A</strain>
    </source>
</reference>
<evidence type="ECO:0000256" key="4">
    <source>
        <dbReference type="ARBA" id="ARBA00023125"/>
    </source>
</evidence>
<name>A0A8D9RYJ1_LIMRT</name>
<dbReference type="PANTHER" id="PTHR30405:SF25">
    <property type="entry name" value="RNA-GUIDED DNA ENDONUCLEASE INSQ-RELATED"/>
    <property type="match status" value="1"/>
</dbReference>
<dbReference type="InterPro" id="IPR051399">
    <property type="entry name" value="RNA-guided_DNA_endo/Transpos"/>
</dbReference>
<keyword evidence="3" id="KW-0815">Transposition</keyword>
<evidence type="ECO:0000256" key="2">
    <source>
        <dbReference type="ARBA" id="ARBA00011044"/>
    </source>
</evidence>
<dbReference type="GO" id="GO:0003677">
    <property type="term" value="F:DNA binding"/>
    <property type="evidence" value="ECO:0007669"/>
    <property type="project" value="UniProtKB-KW"/>
</dbReference>
<dbReference type="Proteomes" id="UP000003419">
    <property type="component" value="Unassembled WGS sequence"/>
</dbReference>
<dbReference type="Pfam" id="PF07282">
    <property type="entry name" value="Cas12f1-like_TNB"/>
    <property type="match status" value="1"/>
</dbReference>
<comment type="similarity">
    <text evidence="1">In the C-terminal section; belongs to the transposase 35 family.</text>
</comment>
<dbReference type="GO" id="GO:0006310">
    <property type="term" value="P:DNA recombination"/>
    <property type="evidence" value="ECO:0007669"/>
    <property type="project" value="UniProtKB-KW"/>
</dbReference>
<dbReference type="RefSeq" id="WP_003672773.1">
    <property type="nucleotide sequence ID" value="NZ_GG693714.1"/>
</dbReference>
<comment type="similarity">
    <text evidence="2">In the N-terminal section; belongs to the transposase 2 family.</text>
</comment>
<evidence type="ECO:0000256" key="3">
    <source>
        <dbReference type="ARBA" id="ARBA00022578"/>
    </source>
</evidence>
<feature type="domain" description="Cas12f1-like TNB" evidence="7">
    <location>
        <begin position="99"/>
        <end position="171"/>
    </location>
</feature>
<evidence type="ECO:0000313" key="8">
    <source>
        <dbReference type="EMBL" id="EEI65542.1"/>
    </source>
</evidence>
<feature type="non-terminal residue" evidence="8">
    <location>
        <position position="1"/>
    </location>
</feature>
<dbReference type="GO" id="GO:0032196">
    <property type="term" value="P:transposition"/>
    <property type="evidence" value="ECO:0007669"/>
    <property type="project" value="UniProtKB-KW"/>
</dbReference>
<evidence type="ECO:0000256" key="5">
    <source>
        <dbReference type="ARBA" id="ARBA00023172"/>
    </source>
</evidence>
<evidence type="ECO:0000256" key="1">
    <source>
        <dbReference type="ARBA" id="ARBA00008761"/>
    </source>
</evidence>
<protein>
    <submittedName>
        <fullName evidence="8">Transposase, IS605 OrfB family</fullName>
    </submittedName>
</protein>
<organism evidence="8 9">
    <name type="scientific">Limosilactobacillus reuteri CF48-3A</name>
    <dbReference type="NCBI Taxonomy" id="525341"/>
    <lineage>
        <taxon>Bacteria</taxon>
        <taxon>Bacillati</taxon>
        <taxon>Bacillota</taxon>
        <taxon>Bacilli</taxon>
        <taxon>Lactobacillales</taxon>
        <taxon>Lactobacillaceae</taxon>
        <taxon>Limosilactobacillus</taxon>
    </lineage>
</organism>
<dbReference type="InterPro" id="IPR010095">
    <property type="entry name" value="Cas12f1-like_TNB"/>
</dbReference>
<evidence type="ECO:0000259" key="7">
    <source>
        <dbReference type="Pfam" id="PF07282"/>
    </source>
</evidence>
<dbReference type="NCBIfam" id="NF040570">
    <property type="entry name" value="guided_TnpB"/>
    <property type="match status" value="1"/>
</dbReference>
<sequence length="179" mass="21221">YRWEKLRSRRFLKAQQEIAWDHHNKVLVPRQLDDFKNYQKARIMVAKYRQKIANQRLDQLQKFTTKLVKKYDIIVLEKLNTKGMMKNHHLARAIANASWSKLVDMLQYKCDWYGKKLIQVNPSYTSQICANCGKNNHRLGLNKSEWLAVREWDCPNCGKHLDRDINAAQVILQKGLAIR</sequence>
<dbReference type="NCBIfam" id="TIGR01766">
    <property type="entry name" value="IS200/IS605 family accessory protein TnpB-like domain"/>
    <property type="match status" value="1"/>
</dbReference>
<keyword evidence="4" id="KW-0238">DNA-binding</keyword>